<dbReference type="PROSITE" id="PS00018">
    <property type="entry name" value="EF_HAND_1"/>
    <property type="match status" value="1"/>
</dbReference>
<name>A0A066YRV7_9ACTN</name>
<organism evidence="3 4">
    <name type="scientific">Kitasatospora cheerisanensis KCTC 2395</name>
    <dbReference type="NCBI Taxonomy" id="1348663"/>
    <lineage>
        <taxon>Bacteria</taxon>
        <taxon>Bacillati</taxon>
        <taxon>Actinomycetota</taxon>
        <taxon>Actinomycetes</taxon>
        <taxon>Kitasatosporales</taxon>
        <taxon>Streptomycetaceae</taxon>
        <taxon>Kitasatospora</taxon>
    </lineage>
</organism>
<dbReference type="HOGENOM" id="CLU_075282_0_0_11"/>
<dbReference type="InterPro" id="IPR018247">
    <property type="entry name" value="EF_Hand_1_Ca_BS"/>
</dbReference>
<dbReference type="AlphaFoldDB" id="A0A066YRV7"/>
<dbReference type="EMBL" id="JNBY01000093">
    <property type="protein sequence ID" value="KDN84283.1"/>
    <property type="molecule type" value="Genomic_DNA"/>
</dbReference>
<dbReference type="Proteomes" id="UP000027178">
    <property type="component" value="Unassembled WGS sequence"/>
</dbReference>
<accession>A0A066YRV7</accession>
<dbReference type="eggNOG" id="ENOG50341ZX">
    <property type="taxonomic scope" value="Bacteria"/>
</dbReference>
<evidence type="ECO:0000313" key="3">
    <source>
        <dbReference type="EMBL" id="KDN84283.1"/>
    </source>
</evidence>
<evidence type="ECO:0000256" key="2">
    <source>
        <dbReference type="SAM" id="Phobius"/>
    </source>
</evidence>
<feature type="transmembrane region" description="Helical" evidence="2">
    <location>
        <begin position="96"/>
        <end position="118"/>
    </location>
</feature>
<sequence length="320" mass="33842">MSTESTGAAEPGAAAAVPSEPPAATPPAETATENPTENAAETEVAPPAAADAPSDGPSEVPQDGPAEQDEPNEQGEPAEPVAEGVEPARRKRKFGVGALFLTAVVAGPLIGVGVGYGIQAARPATPLPALEAPKLSYPAERVDAKALAAAGPQPLNIDGDLRDLLIKRPDGSQDETDGDGDGWLTVADLAEYRGDSAREFTDLLADGLRRTASVSWSSGDVKYRVKLMQYTPEAVNKVMLGMMPRSTTDMDLSQIAGNDDSLIMTSKVEYTYARSTEKYYYGEALARKGTVLMDIQVYGKNPVDRVQLADVAKRQWERIA</sequence>
<keyword evidence="4" id="KW-1185">Reference proteome</keyword>
<feature type="compositionally biased region" description="Low complexity" evidence="1">
    <location>
        <begin position="26"/>
        <end position="59"/>
    </location>
</feature>
<feature type="compositionally biased region" description="Low complexity" evidence="1">
    <location>
        <begin position="75"/>
        <end position="85"/>
    </location>
</feature>
<protein>
    <submittedName>
        <fullName evidence="3">Uncharacterized protein</fullName>
    </submittedName>
</protein>
<dbReference type="RefSeq" id="WP_035864574.1">
    <property type="nucleotide sequence ID" value="NZ_KK853997.1"/>
</dbReference>
<proteinExistence type="predicted"/>
<dbReference type="PATRIC" id="fig|1348663.4.peg.3925"/>
<keyword evidence="2" id="KW-1133">Transmembrane helix</keyword>
<keyword evidence="2" id="KW-0472">Membrane</keyword>
<comment type="caution">
    <text evidence="3">The sequence shown here is derived from an EMBL/GenBank/DDBJ whole genome shotgun (WGS) entry which is preliminary data.</text>
</comment>
<keyword evidence="2" id="KW-0812">Transmembrane</keyword>
<gene>
    <name evidence="3" type="ORF">KCH_40740</name>
</gene>
<evidence type="ECO:0000256" key="1">
    <source>
        <dbReference type="SAM" id="MobiDB-lite"/>
    </source>
</evidence>
<reference evidence="3 4" key="1">
    <citation type="submission" date="2014-05" db="EMBL/GenBank/DDBJ databases">
        <title>Draft Genome Sequence of Kitasatospora cheerisanensis KCTC 2395.</title>
        <authorList>
            <person name="Nam D.H."/>
        </authorList>
    </citation>
    <scope>NUCLEOTIDE SEQUENCE [LARGE SCALE GENOMIC DNA]</scope>
    <source>
        <strain evidence="3 4">KCTC 2395</strain>
    </source>
</reference>
<dbReference type="OrthoDB" id="3852193at2"/>
<feature type="region of interest" description="Disordered" evidence="1">
    <location>
        <begin position="1"/>
        <end position="86"/>
    </location>
</feature>
<feature type="compositionally biased region" description="Low complexity" evidence="1">
    <location>
        <begin position="1"/>
        <end position="18"/>
    </location>
</feature>
<evidence type="ECO:0000313" key="4">
    <source>
        <dbReference type="Proteomes" id="UP000027178"/>
    </source>
</evidence>